<dbReference type="PANTHER" id="PTHR10724">
    <property type="entry name" value="30S RIBOSOMAL PROTEIN S1"/>
    <property type="match status" value="1"/>
</dbReference>
<evidence type="ECO:0000313" key="5">
    <source>
        <dbReference type="EMBL" id="MFC6880265.1"/>
    </source>
</evidence>
<dbReference type="SMART" id="SM00316">
    <property type="entry name" value="S1"/>
    <property type="match status" value="3"/>
</dbReference>
<dbReference type="InterPro" id="IPR050437">
    <property type="entry name" value="Ribos_protein_bS1-like"/>
</dbReference>
<dbReference type="Pfam" id="PF00575">
    <property type="entry name" value="S1"/>
    <property type="match status" value="2"/>
</dbReference>
<name>A0ABW2CIJ9_9ACTN</name>
<feature type="domain" description="S1 motif" evidence="4">
    <location>
        <begin position="202"/>
        <end position="271"/>
    </location>
</feature>
<keyword evidence="2" id="KW-0689">Ribosomal protein</keyword>
<keyword evidence="3" id="KW-0687">Ribonucleoprotein</keyword>
<feature type="domain" description="S1 motif" evidence="4">
    <location>
        <begin position="109"/>
        <end position="185"/>
    </location>
</feature>
<dbReference type="EMBL" id="JBHSXS010000004">
    <property type="protein sequence ID" value="MFC6880265.1"/>
    <property type="molecule type" value="Genomic_DNA"/>
</dbReference>
<dbReference type="SUPFAM" id="SSF50249">
    <property type="entry name" value="Nucleic acid-binding proteins"/>
    <property type="match status" value="3"/>
</dbReference>
<comment type="similarity">
    <text evidence="1">Belongs to the bacterial ribosomal protein bS1 family.</text>
</comment>
<dbReference type="PROSITE" id="PS50126">
    <property type="entry name" value="S1"/>
    <property type="match status" value="3"/>
</dbReference>
<evidence type="ECO:0000256" key="3">
    <source>
        <dbReference type="ARBA" id="ARBA00023274"/>
    </source>
</evidence>
<dbReference type="Gene3D" id="2.40.50.140">
    <property type="entry name" value="Nucleic acid-binding proteins"/>
    <property type="match status" value="3"/>
</dbReference>
<evidence type="ECO:0000259" key="4">
    <source>
        <dbReference type="PROSITE" id="PS50126"/>
    </source>
</evidence>
<evidence type="ECO:0000256" key="2">
    <source>
        <dbReference type="ARBA" id="ARBA00022980"/>
    </source>
</evidence>
<evidence type="ECO:0000313" key="6">
    <source>
        <dbReference type="Proteomes" id="UP001596380"/>
    </source>
</evidence>
<reference evidence="6" key="1">
    <citation type="journal article" date="2019" name="Int. J. Syst. Evol. Microbiol.">
        <title>The Global Catalogue of Microorganisms (GCM) 10K type strain sequencing project: providing services to taxonomists for standard genome sequencing and annotation.</title>
        <authorList>
            <consortium name="The Broad Institute Genomics Platform"/>
            <consortium name="The Broad Institute Genome Sequencing Center for Infectious Disease"/>
            <person name="Wu L."/>
            <person name="Ma J."/>
        </authorList>
    </citation>
    <scope>NUCLEOTIDE SEQUENCE [LARGE SCALE GENOMIC DNA]</scope>
    <source>
        <strain evidence="6">JCM 3369</strain>
    </source>
</reference>
<gene>
    <name evidence="5" type="ORF">ACFQKB_10875</name>
</gene>
<evidence type="ECO:0000256" key="1">
    <source>
        <dbReference type="ARBA" id="ARBA00006767"/>
    </source>
</evidence>
<accession>A0ABW2CIJ9</accession>
<organism evidence="5 6">
    <name type="scientific">Actinomadura yumaensis</name>
    <dbReference type="NCBI Taxonomy" id="111807"/>
    <lineage>
        <taxon>Bacteria</taxon>
        <taxon>Bacillati</taxon>
        <taxon>Actinomycetota</taxon>
        <taxon>Actinomycetes</taxon>
        <taxon>Streptosporangiales</taxon>
        <taxon>Thermomonosporaceae</taxon>
        <taxon>Actinomadura</taxon>
    </lineage>
</organism>
<dbReference type="CDD" id="cd00164">
    <property type="entry name" value="S1_like"/>
    <property type="match status" value="1"/>
</dbReference>
<dbReference type="InterPro" id="IPR003029">
    <property type="entry name" value="S1_domain"/>
</dbReference>
<protein>
    <submittedName>
        <fullName evidence="5">S1 RNA-binding domain-containing protein</fullName>
    </submittedName>
</protein>
<sequence>MSRSKDDPSLTGFLSTVNVGDVLTGTITAVERSDALVLLDDFPDAPIGVIGSLDFSWRSSGAMAEILGPGDRVHAEVVAVDFAQRRVRLSRSATENPRLWAFLKELRPGQRLSGTVAAIERFGVFVALDEGPDHPVFPGVGFITMPELTWRWFQDPSEVISVGQYITCELLAFDTSNGEARLSLRATQPDPFRQFADHTRVGQVVDGTVTQLVPFGAFVRLADGIEGLLHSTDDNTTPGAPSRTAVEVGDHVSVTIAAIDLQRRRVAVSRPCPHVRP</sequence>
<feature type="domain" description="S1 motif" evidence="4">
    <location>
        <begin position="20"/>
        <end position="92"/>
    </location>
</feature>
<dbReference type="RefSeq" id="WP_160820748.1">
    <property type="nucleotide sequence ID" value="NZ_JBHSXS010000004.1"/>
</dbReference>
<dbReference type="InterPro" id="IPR012340">
    <property type="entry name" value="NA-bd_OB-fold"/>
</dbReference>
<dbReference type="PANTHER" id="PTHR10724:SF7">
    <property type="entry name" value="SMALL RIBOSOMAL SUBUNIT PROTEIN BS1C"/>
    <property type="match status" value="1"/>
</dbReference>
<proteinExistence type="inferred from homology"/>
<keyword evidence="6" id="KW-1185">Reference proteome</keyword>
<dbReference type="Proteomes" id="UP001596380">
    <property type="component" value="Unassembled WGS sequence"/>
</dbReference>
<comment type="caution">
    <text evidence="5">The sequence shown here is derived from an EMBL/GenBank/DDBJ whole genome shotgun (WGS) entry which is preliminary data.</text>
</comment>